<accession>A0A7X6DR43</accession>
<dbReference type="AlphaFoldDB" id="A0A7X6DR43"/>
<proteinExistence type="predicted"/>
<dbReference type="EMBL" id="VTOW01000002">
    <property type="protein sequence ID" value="NKE71805.1"/>
    <property type="molecule type" value="Genomic_DNA"/>
</dbReference>
<evidence type="ECO:0000313" key="2">
    <source>
        <dbReference type="Proteomes" id="UP000534783"/>
    </source>
</evidence>
<dbReference type="Proteomes" id="UP000534783">
    <property type="component" value="Unassembled WGS sequence"/>
</dbReference>
<name>A0A7X6DR43_9BACT</name>
<dbReference type="RefSeq" id="WP_168060768.1">
    <property type="nucleotide sequence ID" value="NZ_VTOW01000002.1"/>
</dbReference>
<comment type="caution">
    <text evidence="1">The sequence shown here is derived from an EMBL/GenBank/DDBJ whole genome shotgun (WGS) entry which is preliminary data.</text>
</comment>
<protein>
    <submittedName>
        <fullName evidence="1">Uncharacterized protein</fullName>
    </submittedName>
</protein>
<keyword evidence="2" id="KW-1185">Reference proteome</keyword>
<organism evidence="1 2">
    <name type="scientific">Candidatus Manganitrophus noduliformans</name>
    <dbReference type="NCBI Taxonomy" id="2606439"/>
    <lineage>
        <taxon>Bacteria</taxon>
        <taxon>Pseudomonadati</taxon>
        <taxon>Nitrospirota</taxon>
        <taxon>Nitrospiria</taxon>
        <taxon>Candidatus Troglogloeales</taxon>
        <taxon>Candidatus Manganitrophaceae</taxon>
        <taxon>Candidatus Manganitrophus</taxon>
    </lineage>
</organism>
<reference evidence="1 2" key="1">
    <citation type="journal article" date="2020" name="Nature">
        <title>Bacterial chemolithoautotrophy via manganese oxidation.</title>
        <authorList>
            <person name="Yu H."/>
            <person name="Leadbetter J.R."/>
        </authorList>
    </citation>
    <scope>NUCLEOTIDE SEQUENCE [LARGE SCALE GENOMIC DNA]</scope>
    <source>
        <strain evidence="1 2">Mn-1</strain>
    </source>
</reference>
<evidence type="ECO:0000313" key="1">
    <source>
        <dbReference type="EMBL" id="NKE71805.1"/>
    </source>
</evidence>
<gene>
    <name evidence="1" type="ORF">MNODULE_13740</name>
</gene>
<sequence>MDLRQTELYHDLMTDARDPLYRAISYLQRRGGPLIEGGADRLALLQANRSKVLAWLEAQKERERIAAEYIEFKRNWSPIFPE</sequence>